<dbReference type="PROSITE" id="PS51136">
    <property type="entry name" value="WAC"/>
    <property type="match status" value="1"/>
</dbReference>
<dbReference type="InterPro" id="IPR053271">
    <property type="entry name" value="DDT_domain"/>
</dbReference>
<dbReference type="OrthoDB" id="332390at2759"/>
<dbReference type="InterPro" id="IPR013136">
    <property type="entry name" value="WSTF_Acf1_Cbp146"/>
</dbReference>
<feature type="compositionally biased region" description="Basic and acidic residues" evidence="4">
    <location>
        <begin position="990"/>
        <end position="1009"/>
    </location>
</feature>
<evidence type="ECO:0000259" key="6">
    <source>
        <dbReference type="PROSITE" id="PS50827"/>
    </source>
</evidence>
<dbReference type="PANTHER" id="PTHR15546:SF2">
    <property type="entry name" value="DDT DOMAIN-CONTAINING PROTEIN DDB_G0282237"/>
    <property type="match status" value="1"/>
</dbReference>
<protein>
    <recommendedName>
        <fullName evidence="10">Prenylcysteine lyase domain-containing protein</fullName>
    </recommendedName>
</protein>
<keyword evidence="9" id="KW-1185">Reference proteome</keyword>
<sequence length="1179" mass="134575">MKRQCHQITVIILSLLLLSHLKSTKSHTVCIIGSGIGGASVAHFLRRYSSSIQPQVIDRVTIFERNGVVGGRMATVTISGETFEAGASILHPKNHHALNFTKSLNLSVNDPKNTEDTLSLGIWDGHKFVYKTLSSNSKLPIVQRFVSYVNSIIICLRYGFSLYRMNNFVEAMLHKFLRYYEDFESRPIFDSVETMLKWAGLYNLTTRTLGKELVEAGLSPLLIQELVTVITRINYGQSVNISGLAGAVSLAGSGGGLWSVKGGNWQMAAGLIERSDVQLLLNEEIESISHLGDFYELNSTVGKSYSCHVTVVATPLDELNIRFSPGISIPPRKLQHTHATFVRGILNPAYFGLKDVKDIPELVGTIESADVAFSSISILKQHEKDITYKVFSRQELADDLLDQIFSVREETMKINWGAYPHYHAPEKFAPFILDDSHLYYVNAFENAASAMETSAVSAENIARLILSRLIGQADLSSPNLKSNVILSEKHLEFDYLKRINLYRQRVWNCKATGKGNLTYEEALISEKKASERIRNIPSGYVTRVLRDVQYSMLNLRDLVNTIAVKLQGPFTVGAELYGRKDGRLHPCKIVKVLQEDASRTQYEIAWLGSDHEMNGKIIVNADELTGKNPPLSKRFLKSFIKDSTYRSLPWVIHDNLARKHGISTAPPLELKSKISVQDGLVVCNRKRKKIEDKQETEEENKNGLKVYRRRKSGEEISKPSASTTNADGATENPEARNIKYPIDDLLVEPAEEDRLLTERPCPCRDFNVPMDCVGNLLMVWDFCSSYGRLFNLSPFSLEDFENSLCYKDSTPLLIVESYSTLLRLLLNDAGKFSMAIENKKRKSKITLVNWTEYLCDFLETSCTVDFSMHISTIKRGHYGLLDIHVKLASFQELVAQALETDTIRDKLDEFVEERQALSATRRDEALHEGRKRREEKERRKLEASPKKEVKLNEGNYAIPNGDFPQKSNVKVYTRKRNHSSVNSQQNHSSRNSEIEHGDSIYENSKKQKVEPNSVENGNHLSKREIHKLKKNEIKESIEMKSIEQRKEFLEREIEKRFIRTIPLGKDRNYCRYWFFRRDGRIFVEDSDSQQWGYYKTKEELDALIGSLNTKGERERALKKQLQKFYNKICAQLHKRSKEATQREIPEDDALVRRSTRVRAPPRENPALAFLKYENKWKEI</sequence>
<accession>A0A2Z7CML0</accession>
<evidence type="ECO:0000259" key="7">
    <source>
        <dbReference type="PROSITE" id="PS51136"/>
    </source>
</evidence>
<dbReference type="Pfam" id="PF13450">
    <property type="entry name" value="NAD_binding_8"/>
    <property type="match status" value="1"/>
</dbReference>
<feature type="signal peptide" evidence="5">
    <location>
        <begin position="1"/>
        <end position="26"/>
    </location>
</feature>
<dbReference type="SMART" id="SM00571">
    <property type="entry name" value="DDT"/>
    <property type="match status" value="1"/>
</dbReference>
<dbReference type="InterPro" id="IPR010795">
    <property type="entry name" value="Prenylcys_lyase"/>
</dbReference>
<evidence type="ECO:0008006" key="10">
    <source>
        <dbReference type="Google" id="ProtNLM"/>
    </source>
</evidence>
<dbReference type="GO" id="GO:0000785">
    <property type="term" value="C:chromatin"/>
    <property type="evidence" value="ECO:0007669"/>
    <property type="project" value="UniProtKB-ARBA"/>
</dbReference>
<keyword evidence="2 3" id="KW-0539">Nucleus</keyword>
<dbReference type="GO" id="GO:0005634">
    <property type="term" value="C:nucleus"/>
    <property type="evidence" value="ECO:0007669"/>
    <property type="project" value="UniProtKB-SubCell"/>
</dbReference>
<feature type="compositionally biased region" description="Basic and acidic residues" evidence="4">
    <location>
        <begin position="918"/>
        <end position="951"/>
    </location>
</feature>
<dbReference type="Proteomes" id="UP000250235">
    <property type="component" value="Unassembled WGS sequence"/>
</dbReference>
<feature type="domain" description="WAC" evidence="7">
    <location>
        <begin position="477"/>
        <end position="583"/>
    </location>
</feature>
<dbReference type="Pfam" id="PF07156">
    <property type="entry name" value="Prenylcys_lyase"/>
    <property type="match status" value="1"/>
</dbReference>
<dbReference type="Gene3D" id="3.50.50.60">
    <property type="entry name" value="FAD/NAD(P)-binding domain"/>
    <property type="match status" value="1"/>
</dbReference>
<dbReference type="Pfam" id="PF02791">
    <property type="entry name" value="DDT"/>
    <property type="match status" value="1"/>
</dbReference>
<keyword evidence="5" id="KW-0732">Signal</keyword>
<dbReference type="Pfam" id="PF10537">
    <property type="entry name" value="WAC_Acf1_DNA_bd"/>
    <property type="match status" value="1"/>
</dbReference>
<evidence type="ECO:0000313" key="9">
    <source>
        <dbReference type="Proteomes" id="UP000250235"/>
    </source>
</evidence>
<dbReference type="SUPFAM" id="SSF51905">
    <property type="entry name" value="FAD/NAD(P)-binding domain"/>
    <property type="match status" value="1"/>
</dbReference>
<dbReference type="GO" id="GO:0030328">
    <property type="term" value="P:prenylcysteine catabolic process"/>
    <property type="evidence" value="ECO:0007669"/>
    <property type="project" value="InterPro"/>
</dbReference>
<dbReference type="AlphaFoldDB" id="A0A2Z7CML0"/>
<evidence type="ECO:0000256" key="2">
    <source>
        <dbReference type="ARBA" id="ARBA00023242"/>
    </source>
</evidence>
<feature type="domain" description="DDT" evidence="6">
    <location>
        <begin position="770"/>
        <end position="831"/>
    </location>
</feature>
<dbReference type="FunFam" id="3.50.50.60:FF:000430">
    <property type="entry name" value="Farnesylcysteine lyase"/>
    <property type="match status" value="1"/>
</dbReference>
<evidence type="ECO:0000256" key="1">
    <source>
        <dbReference type="ARBA" id="ARBA00004123"/>
    </source>
</evidence>
<feature type="region of interest" description="Disordered" evidence="4">
    <location>
        <begin position="691"/>
        <end position="734"/>
    </location>
</feature>
<proteinExistence type="predicted"/>
<dbReference type="Pfam" id="PF15613">
    <property type="entry name" value="WSD"/>
    <property type="match status" value="1"/>
</dbReference>
<name>A0A2Z7CML0_9LAMI</name>
<evidence type="ECO:0000256" key="4">
    <source>
        <dbReference type="SAM" id="MobiDB-lite"/>
    </source>
</evidence>
<dbReference type="GO" id="GO:0016670">
    <property type="term" value="F:oxidoreductase activity, acting on a sulfur group of donors, oxygen as acceptor"/>
    <property type="evidence" value="ECO:0007669"/>
    <property type="project" value="InterPro"/>
</dbReference>
<dbReference type="InterPro" id="IPR018501">
    <property type="entry name" value="DDT_dom"/>
</dbReference>
<dbReference type="PANTHER" id="PTHR15546">
    <property type="entry name" value="BROMODOMAIN ADJACENT TO ZINC FINGER DOMAIN, 2A"/>
    <property type="match status" value="1"/>
</dbReference>
<evidence type="ECO:0000313" key="8">
    <source>
        <dbReference type="EMBL" id="KZV47595.1"/>
    </source>
</evidence>
<evidence type="ECO:0000256" key="5">
    <source>
        <dbReference type="SAM" id="SignalP"/>
    </source>
</evidence>
<dbReference type="InterPro" id="IPR036188">
    <property type="entry name" value="FAD/NAD-bd_sf"/>
</dbReference>
<feature type="region of interest" description="Disordered" evidence="4">
    <location>
        <begin position="918"/>
        <end position="1027"/>
    </location>
</feature>
<organism evidence="8 9">
    <name type="scientific">Dorcoceras hygrometricum</name>
    <dbReference type="NCBI Taxonomy" id="472368"/>
    <lineage>
        <taxon>Eukaryota</taxon>
        <taxon>Viridiplantae</taxon>
        <taxon>Streptophyta</taxon>
        <taxon>Embryophyta</taxon>
        <taxon>Tracheophyta</taxon>
        <taxon>Spermatophyta</taxon>
        <taxon>Magnoliopsida</taxon>
        <taxon>eudicotyledons</taxon>
        <taxon>Gunneridae</taxon>
        <taxon>Pentapetalae</taxon>
        <taxon>asterids</taxon>
        <taxon>lamiids</taxon>
        <taxon>Lamiales</taxon>
        <taxon>Gesneriaceae</taxon>
        <taxon>Didymocarpoideae</taxon>
        <taxon>Trichosporeae</taxon>
        <taxon>Loxocarpinae</taxon>
        <taxon>Dorcoceras</taxon>
    </lineage>
</organism>
<reference evidence="8 9" key="1">
    <citation type="journal article" date="2015" name="Proc. Natl. Acad. Sci. U.S.A.">
        <title>The resurrection genome of Boea hygrometrica: A blueprint for survival of dehydration.</title>
        <authorList>
            <person name="Xiao L."/>
            <person name="Yang G."/>
            <person name="Zhang L."/>
            <person name="Yang X."/>
            <person name="Zhao S."/>
            <person name="Ji Z."/>
            <person name="Zhou Q."/>
            <person name="Hu M."/>
            <person name="Wang Y."/>
            <person name="Chen M."/>
            <person name="Xu Y."/>
            <person name="Jin H."/>
            <person name="Xiao X."/>
            <person name="Hu G."/>
            <person name="Bao F."/>
            <person name="Hu Y."/>
            <person name="Wan P."/>
            <person name="Li L."/>
            <person name="Deng X."/>
            <person name="Kuang T."/>
            <person name="Xiang C."/>
            <person name="Zhu J.K."/>
            <person name="Oliver M.J."/>
            <person name="He Y."/>
        </authorList>
    </citation>
    <scope>NUCLEOTIDE SEQUENCE [LARGE SCALE GENOMIC DNA]</scope>
    <source>
        <strain evidence="9">cv. XS01</strain>
    </source>
</reference>
<feature type="chain" id="PRO_5016350868" description="Prenylcysteine lyase domain-containing protein" evidence="5">
    <location>
        <begin position="27"/>
        <end position="1179"/>
    </location>
</feature>
<feature type="compositionally biased region" description="Low complexity" evidence="4">
    <location>
        <begin position="979"/>
        <end position="989"/>
    </location>
</feature>
<dbReference type="PROSITE" id="PS50827">
    <property type="entry name" value="DDT"/>
    <property type="match status" value="1"/>
</dbReference>
<gene>
    <name evidence="8" type="ORF">F511_12864</name>
</gene>
<dbReference type="EMBL" id="KQ995246">
    <property type="protein sequence ID" value="KZV47595.1"/>
    <property type="molecule type" value="Genomic_DNA"/>
</dbReference>
<dbReference type="InterPro" id="IPR028941">
    <property type="entry name" value="WHIM2_dom"/>
</dbReference>
<evidence type="ECO:0000256" key="3">
    <source>
        <dbReference type="PROSITE-ProRule" id="PRU00475"/>
    </source>
</evidence>
<comment type="subcellular location">
    <subcellularLocation>
        <location evidence="1 3">Nucleus</location>
    </subcellularLocation>
</comment>